<evidence type="ECO:0000313" key="2">
    <source>
        <dbReference type="Proteomes" id="UP000073492"/>
    </source>
</evidence>
<name>A0A139IK70_9PEZI</name>
<accession>A0A139IK70</accession>
<keyword evidence="2" id="KW-1185">Reference proteome</keyword>
<reference evidence="1 2" key="1">
    <citation type="submission" date="2015-07" db="EMBL/GenBank/DDBJ databases">
        <title>Comparative genomics of the Sigatoka disease complex on banana suggests a link between parallel evolutionary changes in Pseudocercospora fijiensis and Pseudocercospora eumusae and increased virulence on the banana host.</title>
        <authorList>
            <person name="Chang T.-C."/>
            <person name="Salvucci A."/>
            <person name="Crous P.W."/>
            <person name="Stergiopoulos I."/>
        </authorList>
    </citation>
    <scope>NUCLEOTIDE SEQUENCE [LARGE SCALE GENOMIC DNA]</scope>
    <source>
        <strain evidence="1 2">CBS 116634</strain>
    </source>
</reference>
<dbReference type="AlphaFoldDB" id="A0A139IK70"/>
<proteinExistence type="predicted"/>
<organism evidence="1 2">
    <name type="scientific">Pseudocercospora musae</name>
    <dbReference type="NCBI Taxonomy" id="113226"/>
    <lineage>
        <taxon>Eukaryota</taxon>
        <taxon>Fungi</taxon>
        <taxon>Dikarya</taxon>
        <taxon>Ascomycota</taxon>
        <taxon>Pezizomycotina</taxon>
        <taxon>Dothideomycetes</taxon>
        <taxon>Dothideomycetidae</taxon>
        <taxon>Mycosphaerellales</taxon>
        <taxon>Mycosphaerellaceae</taxon>
        <taxon>Pseudocercospora</taxon>
    </lineage>
</organism>
<dbReference type="EMBL" id="LFZO01000066">
    <property type="protein sequence ID" value="KXT15109.1"/>
    <property type="molecule type" value="Genomic_DNA"/>
</dbReference>
<sequence>MEGPYEDTCLIEAAECQTTFEHGQSGIHPDEDLELELYIKDYVFHLNRQRPYSYESSVRAAEIEGKQYFLEIPAELRNEIYRMVLSH</sequence>
<protein>
    <submittedName>
        <fullName evidence="1">Uncharacterized protein</fullName>
    </submittedName>
</protein>
<gene>
    <name evidence="1" type="ORF">AC579_6450</name>
</gene>
<comment type="caution">
    <text evidence="1">The sequence shown here is derived from an EMBL/GenBank/DDBJ whole genome shotgun (WGS) entry which is preliminary data.</text>
</comment>
<evidence type="ECO:0000313" key="1">
    <source>
        <dbReference type="EMBL" id="KXT15109.1"/>
    </source>
</evidence>
<dbReference type="Proteomes" id="UP000073492">
    <property type="component" value="Unassembled WGS sequence"/>
</dbReference>
<dbReference type="OrthoDB" id="3640838at2759"/>